<feature type="transmembrane region" description="Helical" evidence="1">
    <location>
        <begin position="28"/>
        <end position="47"/>
    </location>
</feature>
<dbReference type="Pfam" id="PF04020">
    <property type="entry name" value="Phage_holin_4_2"/>
    <property type="match status" value="1"/>
</dbReference>
<dbReference type="Proteomes" id="UP001384579">
    <property type="component" value="Unassembled WGS sequence"/>
</dbReference>
<gene>
    <name evidence="2" type="ORF">WMG39_22115</name>
</gene>
<name>A0ABU8YT47_9CYAN</name>
<dbReference type="PANTHER" id="PTHR37309">
    <property type="entry name" value="SLR0284 PROTEIN"/>
    <property type="match status" value="1"/>
</dbReference>
<comment type="caution">
    <text evidence="2">The sequence shown here is derived from an EMBL/GenBank/DDBJ whole genome shotgun (WGS) entry which is preliminary data.</text>
</comment>
<keyword evidence="3" id="KW-1185">Reference proteome</keyword>
<accession>A0ABU8YT47</accession>
<feature type="transmembrane region" description="Helical" evidence="1">
    <location>
        <begin position="59"/>
        <end position="82"/>
    </location>
</feature>
<keyword evidence="1" id="KW-0472">Membrane</keyword>
<dbReference type="EMBL" id="JBBLXS010000376">
    <property type="protein sequence ID" value="MEK0187528.1"/>
    <property type="molecule type" value="Genomic_DNA"/>
</dbReference>
<dbReference type="PANTHER" id="PTHR37309:SF1">
    <property type="entry name" value="SLR0284 PROTEIN"/>
    <property type="match status" value="1"/>
</dbReference>
<feature type="transmembrane region" description="Helical" evidence="1">
    <location>
        <begin position="94"/>
        <end position="115"/>
    </location>
</feature>
<evidence type="ECO:0000313" key="3">
    <source>
        <dbReference type="Proteomes" id="UP001384579"/>
    </source>
</evidence>
<evidence type="ECO:0000313" key="2">
    <source>
        <dbReference type="EMBL" id="MEK0187528.1"/>
    </source>
</evidence>
<sequence length="123" mass="12854">MLSFLLTWVVAAVSLVITANIVPGITVVSFPAAMLAAVAIGFVNAVVRPILTLLTLPLSILSLGLFLFVVNAISLSLASWLAGVFSIGFAVNGFWPALFGSIVLSFVSGLIGRFVNADRSLDM</sequence>
<keyword evidence="1" id="KW-1133">Transmembrane helix</keyword>
<reference evidence="2 3" key="1">
    <citation type="journal article" date="2020" name="Harmful Algae">
        <title>Molecular and morphological characterization of a novel dihydroanatoxin-a producing Microcoleus species (cyanobacteria) from the Russian River, California, USA.</title>
        <authorList>
            <person name="Conklin K.Y."/>
            <person name="Stancheva R."/>
            <person name="Otten T.G."/>
            <person name="Fadness R."/>
            <person name="Boyer G.L."/>
            <person name="Read B."/>
            <person name="Zhang X."/>
            <person name="Sheath R.G."/>
        </authorList>
    </citation>
    <scope>NUCLEOTIDE SEQUENCE [LARGE SCALE GENOMIC DNA]</scope>
    <source>
        <strain evidence="2 3">PTRS2</strain>
    </source>
</reference>
<keyword evidence="1" id="KW-0812">Transmembrane</keyword>
<evidence type="ECO:0000256" key="1">
    <source>
        <dbReference type="SAM" id="Phobius"/>
    </source>
</evidence>
<proteinExistence type="predicted"/>
<dbReference type="InterPro" id="IPR007165">
    <property type="entry name" value="Phage_holin_4_2"/>
</dbReference>
<dbReference type="RefSeq" id="WP_340525023.1">
    <property type="nucleotide sequence ID" value="NZ_JBBLXS010000376.1"/>
</dbReference>
<protein>
    <submittedName>
        <fullName evidence="2">Phage holin family protein</fullName>
    </submittedName>
</protein>
<organism evidence="2 3">
    <name type="scientific">Microcoleus anatoxicus PTRS2</name>
    <dbReference type="NCBI Taxonomy" id="2705321"/>
    <lineage>
        <taxon>Bacteria</taxon>
        <taxon>Bacillati</taxon>
        <taxon>Cyanobacteriota</taxon>
        <taxon>Cyanophyceae</taxon>
        <taxon>Oscillatoriophycideae</taxon>
        <taxon>Oscillatoriales</taxon>
        <taxon>Microcoleaceae</taxon>
        <taxon>Microcoleus</taxon>
        <taxon>Microcoleus anatoxicus</taxon>
    </lineage>
</organism>